<dbReference type="RefSeq" id="WP_119112875.1">
    <property type="nucleotide sequence ID" value="NZ_CBCSEO010000033.1"/>
</dbReference>
<dbReference type="Proteomes" id="UP000265816">
    <property type="component" value="Unassembled WGS sequence"/>
</dbReference>
<reference evidence="1 2" key="1">
    <citation type="submission" date="2018-08" db="EMBL/GenBank/DDBJ databases">
        <title>Bacillus jemisoniae sp. nov., Bacillus chryseoplanitiae sp. nov., Bacillus resnikiae sp. nov., and Bacillus frankliniae sp. nov., isolated from Viking spacecraft and associated surfaces.</title>
        <authorList>
            <person name="Seuylemezian A."/>
            <person name="Vaishampayan P."/>
        </authorList>
    </citation>
    <scope>NUCLEOTIDE SEQUENCE [LARGE SCALE GENOMIC DNA]</scope>
    <source>
        <strain evidence="1 2">JJ-247</strain>
    </source>
</reference>
<comment type="caution">
    <text evidence="1">The sequence shown here is derived from an EMBL/GenBank/DDBJ whole genome shotgun (WGS) entry which is preliminary data.</text>
</comment>
<accession>A0A398BB04</accession>
<dbReference type="AlphaFoldDB" id="A0A398BB04"/>
<evidence type="ECO:0000313" key="2">
    <source>
        <dbReference type="Proteomes" id="UP000265816"/>
    </source>
</evidence>
<name>A0A398BB04_9BACI</name>
<proteinExistence type="predicted"/>
<protein>
    <submittedName>
        <fullName evidence="1">Uncharacterized protein</fullName>
    </submittedName>
</protein>
<dbReference type="OrthoDB" id="9853610at2"/>
<sequence length="175" mass="20435">MKANINLEISKEDLNYELENLVSQIASEQIGKLVKEKAESMVEQEVKRIIAPIVDSYLQTIIVGEEDFSYHCTKPRRTDVDTYIKKTLQKYLDEPCYKYSKTSNTLSGRYMKSSPSGDKTTRAEHWIMDKTREYADNELFQKIDKRVEETVKSVIPNEEEIQEIIKREIQAKFNA</sequence>
<dbReference type="EMBL" id="QWVT01000017">
    <property type="protein sequence ID" value="RID85040.1"/>
    <property type="molecule type" value="Genomic_DNA"/>
</dbReference>
<gene>
    <name evidence="1" type="ORF">D1970_10770</name>
</gene>
<keyword evidence="2" id="KW-1185">Reference proteome</keyword>
<evidence type="ECO:0000313" key="1">
    <source>
        <dbReference type="EMBL" id="RID85040.1"/>
    </source>
</evidence>
<organism evidence="1 2">
    <name type="scientific">Mesobacillus zeae</name>
    <dbReference type="NCBI Taxonomy" id="1917180"/>
    <lineage>
        <taxon>Bacteria</taxon>
        <taxon>Bacillati</taxon>
        <taxon>Bacillota</taxon>
        <taxon>Bacilli</taxon>
        <taxon>Bacillales</taxon>
        <taxon>Bacillaceae</taxon>
        <taxon>Mesobacillus</taxon>
    </lineage>
</organism>